<feature type="compositionally biased region" description="Polar residues" evidence="1">
    <location>
        <begin position="56"/>
        <end position="78"/>
    </location>
</feature>
<feature type="compositionally biased region" description="Low complexity" evidence="1">
    <location>
        <begin position="19"/>
        <end position="31"/>
    </location>
</feature>
<protein>
    <submittedName>
        <fullName evidence="2">Uncharacterized protein</fullName>
    </submittedName>
</protein>
<gene>
    <name evidence="2" type="ORF">B0T26DRAFT_115364</name>
</gene>
<sequence>MAPPPVTQAPSRFLLSKRQSQPQSQSHFQSQNPTPRNQQQEQNLPAQNAGALVGTTKFQATPRFSSTATPRPSSNHALTQPLAIKTRTSSARPATQHPDIIDDSSPVSPSASPTGRILSLPEPIEFDSSLDYREPGSGRNPKRRRISIASSAVDADAEADANVVITSSSQLSSPPPLDVAVDDDDDDEAEDRILSSLSDDDGGGGSGNDDGDDAEGAIMADIDSLGATSSRYLSSLSHHDDDDDDGSGGGSDSDPDPDSSSLDEDARAPFQDHSHPTFLRAPRFRATAAPDQGHHPQHRNHSVPDQLLPEIFSPQRRGGDKYVSGGLAAELRDWLVGIKRSEFVDDDDDDDDDAGGRSGRGEQKQPAAAAAVRVGIDKVHPGGPGLTLVAGRVLPAGGGGGGGSSNVVHAILAGEGRHPEGLNTASGSSSRSSSSHGVVTPGAVVAISPPAWDVELLHRRWAVAYRWKVAGRDPAGGGGGGGG</sequence>
<evidence type="ECO:0000256" key="1">
    <source>
        <dbReference type="SAM" id="MobiDB-lite"/>
    </source>
</evidence>
<name>A0AA40B3L0_9PEZI</name>
<feature type="region of interest" description="Disordered" evidence="1">
    <location>
        <begin position="165"/>
        <end position="279"/>
    </location>
</feature>
<feature type="compositionally biased region" description="Low complexity" evidence="1">
    <location>
        <begin position="103"/>
        <end position="113"/>
    </location>
</feature>
<proteinExistence type="predicted"/>
<dbReference type="Proteomes" id="UP001172101">
    <property type="component" value="Unassembled WGS sequence"/>
</dbReference>
<evidence type="ECO:0000313" key="2">
    <source>
        <dbReference type="EMBL" id="KAK0727061.1"/>
    </source>
</evidence>
<feature type="region of interest" description="Disordered" evidence="1">
    <location>
        <begin position="343"/>
        <end position="368"/>
    </location>
</feature>
<dbReference type="GeneID" id="85316567"/>
<dbReference type="AlphaFoldDB" id="A0AA40B3L0"/>
<feature type="compositionally biased region" description="Acidic residues" evidence="1">
    <location>
        <begin position="344"/>
        <end position="353"/>
    </location>
</feature>
<comment type="caution">
    <text evidence="2">The sequence shown here is derived from an EMBL/GenBank/DDBJ whole genome shotgun (WGS) entry which is preliminary data.</text>
</comment>
<reference evidence="2" key="1">
    <citation type="submission" date="2023-06" db="EMBL/GenBank/DDBJ databases">
        <title>Genome-scale phylogeny and comparative genomics of the fungal order Sordariales.</title>
        <authorList>
            <consortium name="Lawrence Berkeley National Laboratory"/>
            <person name="Hensen N."/>
            <person name="Bonometti L."/>
            <person name="Westerberg I."/>
            <person name="Brannstrom I.O."/>
            <person name="Guillou S."/>
            <person name="Cros-Aarteil S."/>
            <person name="Calhoun S."/>
            <person name="Haridas S."/>
            <person name="Kuo A."/>
            <person name="Mondo S."/>
            <person name="Pangilinan J."/>
            <person name="Riley R."/>
            <person name="LaButti K."/>
            <person name="Andreopoulos B."/>
            <person name="Lipzen A."/>
            <person name="Chen C."/>
            <person name="Yanf M."/>
            <person name="Daum C."/>
            <person name="Ng V."/>
            <person name="Clum A."/>
            <person name="Steindorff A."/>
            <person name="Ohm R."/>
            <person name="Martin F."/>
            <person name="Silar P."/>
            <person name="Natvig D."/>
            <person name="Lalanne C."/>
            <person name="Gautier V."/>
            <person name="Ament-velasquez S.L."/>
            <person name="Kruys A."/>
            <person name="Hutchinson M.I."/>
            <person name="Powell A.J."/>
            <person name="Barry K."/>
            <person name="Miller A.N."/>
            <person name="Grigoriev I.V."/>
            <person name="Debuchy R."/>
            <person name="Gladieux P."/>
            <person name="Thoren M.H."/>
            <person name="Johannesson H."/>
        </authorList>
    </citation>
    <scope>NUCLEOTIDE SEQUENCE</scope>
    <source>
        <strain evidence="2">SMH2392-1A</strain>
    </source>
</reference>
<dbReference type="RefSeq" id="XP_060299917.1">
    <property type="nucleotide sequence ID" value="XM_060433296.1"/>
</dbReference>
<feature type="compositionally biased region" description="Acidic residues" evidence="1">
    <location>
        <begin position="180"/>
        <end position="190"/>
    </location>
</feature>
<feature type="compositionally biased region" description="Polar residues" evidence="1">
    <location>
        <begin position="32"/>
        <end position="46"/>
    </location>
</feature>
<feature type="compositionally biased region" description="Basic and acidic residues" evidence="1">
    <location>
        <begin position="264"/>
        <end position="275"/>
    </location>
</feature>
<organism evidence="2 3">
    <name type="scientific">Lasiosphaeria miniovina</name>
    <dbReference type="NCBI Taxonomy" id="1954250"/>
    <lineage>
        <taxon>Eukaryota</taxon>
        <taxon>Fungi</taxon>
        <taxon>Dikarya</taxon>
        <taxon>Ascomycota</taxon>
        <taxon>Pezizomycotina</taxon>
        <taxon>Sordariomycetes</taxon>
        <taxon>Sordariomycetidae</taxon>
        <taxon>Sordariales</taxon>
        <taxon>Lasiosphaeriaceae</taxon>
        <taxon>Lasiosphaeria</taxon>
    </lineage>
</organism>
<accession>A0AA40B3L0</accession>
<feature type="region of interest" description="Disordered" evidence="1">
    <location>
        <begin position="287"/>
        <end position="306"/>
    </location>
</feature>
<dbReference type="EMBL" id="JAUIRO010000002">
    <property type="protein sequence ID" value="KAK0727061.1"/>
    <property type="molecule type" value="Genomic_DNA"/>
</dbReference>
<feature type="compositionally biased region" description="Acidic residues" evidence="1">
    <location>
        <begin position="253"/>
        <end position="263"/>
    </location>
</feature>
<evidence type="ECO:0000313" key="3">
    <source>
        <dbReference type="Proteomes" id="UP001172101"/>
    </source>
</evidence>
<keyword evidence="3" id="KW-1185">Reference proteome</keyword>
<feature type="region of interest" description="Disordered" evidence="1">
    <location>
        <begin position="1"/>
        <end position="145"/>
    </location>
</feature>